<keyword evidence="1" id="KW-1133">Transmembrane helix</keyword>
<keyword evidence="1" id="KW-0472">Membrane</keyword>
<organism evidence="2">
    <name type="scientific">uncultured Sulfurovum sp</name>
    <dbReference type="NCBI Taxonomy" id="269237"/>
    <lineage>
        <taxon>Bacteria</taxon>
        <taxon>Pseudomonadati</taxon>
        <taxon>Campylobacterota</taxon>
        <taxon>Epsilonproteobacteria</taxon>
        <taxon>Campylobacterales</taxon>
        <taxon>Sulfurovaceae</taxon>
        <taxon>Sulfurovum</taxon>
        <taxon>environmental samples</taxon>
    </lineage>
</organism>
<name>A0A6S6TTP9_9BACT</name>
<gene>
    <name evidence="2" type="ORF">HELGO_WM17657</name>
</gene>
<sequence length="99" mass="11107">MKNHNPIKPILIIILLCFQPLIAKTIQVNNSLYTEAVQISKTDMLIDIFVAIVQTVRAFTTTSREVNKPEEKERNWLLVGAVTILALGAILAVFQSDEE</sequence>
<feature type="transmembrane region" description="Helical" evidence="1">
    <location>
        <begin position="76"/>
        <end position="94"/>
    </location>
</feature>
<keyword evidence="1" id="KW-0812">Transmembrane</keyword>
<evidence type="ECO:0000313" key="2">
    <source>
        <dbReference type="EMBL" id="CAA6819533.1"/>
    </source>
</evidence>
<dbReference type="EMBL" id="CACVAU010000056">
    <property type="protein sequence ID" value="CAA6819533.1"/>
    <property type="molecule type" value="Genomic_DNA"/>
</dbReference>
<dbReference type="AlphaFoldDB" id="A0A6S6TTP9"/>
<protein>
    <submittedName>
        <fullName evidence="2">Uncharacterized protein</fullName>
    </submittedName>
</protein>
<accession>A0A6S6TTP9</accession>
<reference evidence="2" key="1">
    <citation type="submission" date="2020-01" db="EMBL/GenBank/DDBJ databases">
        <authorList>
            <person name="Meier V. D."/>
            <person name="Meier V D."/>
        </authorList>
    </citation>
    <scope>NUCLEOTIDE SEQUENCE</scope>
    <source>
        <strain evidence="2">HLG_WM_MAG_05</strain>
    </source>
</reference>
<proteinExistence type="predicted"/>
<evidence type="ECO:0000256" key="1">
    <source>
        <dbReference type="SAM" id="Phobius"/>
    </source>
</evidence>